<dbReference type="RefSeq" id="WP_379692015.1">
    <property type="nucleotide sequence ID" value="NZ_JBHSXH010000004.1"/>
</dbReference>
<keyword evidence="1" id="KW-0812">Transmembrane</keyword>
<feature type="transmembrane region" description="Helical" evidence="1">
    <location>
        <begin position="194"/>
        <end position="214"/>
    </location>
</feature>
<protein>
    <recommendedName>
        <fullName evidence="4">Yip1 domain-containing protein</fullName>
    </recommendedName>
</protein>
<reference evidence="2 3" key="1">
    <citation type="journal article" date="2019" name="Int. J. Syst. Evol. Microbiol.">
        <title>The Global Catalogue of Microorganisms (GCM) 10K type strain sequencing project: providing services to taxonomists for standard genome sequencing and annotation.</title>
        <authorList>
            <consortium name="The Broad Institute Genomics Platform"/>
            <consortium name="The Broad Institute Genome Sequencing Center for Infectious Disease"/>
            <person name="Wu L."/>
            <person name="Ma J."/>
        </authorList>
    </citation>
    <scope>NUCLEOTIDE SEQUENCE [LARGE SCALE GENOMIC DNA]</scope>
    <source>
        <strain evidence="2 3">YIM 94188</strain>
    </source>
</reference>
<evidence type="ECO:0000256" key="1">
    <source>
        <dbReference type="SAM" id="Phobius"/>
    </source>
</evidence>
<evidence type="ECO:0000313" key="2">
    <source>
        <dbReference type="EMBL" id="MFC6823571.1"/>
    </source>
</evidence>
<keyword evidence="1" id="KW-0472">Membrane</keyword>
<feature type="transmembrane region" description="Helical" evidence="1">
    <location>
        <begin position="226"/>
        <end position="242"/>
    </location>
</feature>
<proteinExistence type="predicted"/>
<organism evidence="2 3">
    <name type="scientific">Halopelagius fulvigenes</name>
    <dbReference type="NCBI Taxonomy" id="1198324"/>
    <lineage>
        <taxon>Archaea</taxon>
        <taxon>Methanobacteriati</taxon>
        <taxon>Methanobacteriota</taxon>
        <taxon>Stenosarchaea group</taxon>
        <taxon>Halobacteria</taxon>
        <taxon>Halobacteriales</taxon>
        <taxon>Haloferacaceae</taxon>
    </lineage>
</organism>
<keyword evidence="1" id="KW-1133">Transmembrane helix</keyword>
<evidence type="ECO:0000313" key="3">
    <source>
        <dbReference type="Proteomes" id="UP001596408"/>
    </source>
</evidence>
<comment type="caution">
    <text evidence="2">The sequence shown here is derived from an EMBL/GenBank/DDBJ whole genome shotgun (WGS) entry which is preliminary data.</text>
</comment>
<dbReference type="AlphaFoldDB" id="A0ABD5TSK6"/>
<name>A0ABD5TSK6_9EURY</name>
<keyword evidence="3" id="KW-1185">Reference proteome</keyword>
<feature type="transmembrane region" description="Helical" evidence="1">
    <location>
        <begin position="97"/>
        <end position="120"/>
    </location>
</feature>
<gene>
    <name evidence="2" type="ORF">ACFQEV_00925</name>
</gene>
<evidence type="ECO:0008006" key="4">
    <source>
        <dbReference type="Google" id="ProtNLM"/>
    </source>
</evidence>
<accession>A0ABD5TSK6</accession>
<feature type="transmembrane region" description="Helical" evidence="1">
    <location>
        <begin position="141"/>
        <end position="163"/>
    </location>
</feature>
<sequence length="243" mass="25934">MTVDDITEYGRETDADSEAAANVSGRGVGVTDRTWRRLGHELTNARSIADFVRTVERYGWTPPLLALTLLGGVRGVFEYLSEPFAMSQGYVFAGWQLALGINLLYGLFFVGFVCFLYFGVAGAIAGHLSEETAMETAMFKVGGYLMLLFVPVVIVSAALAATIPAPEIVVAGAEPVSEVVASHEAVADSPQMRVVGTMMAGVWILVGFLLLPVVSELYGIDKKQSVLSVLPVTLVAVVATQLL</sequence>
<dbReference type="Proteomes" id="UP001596408">
    <property type="component" value="Unassembled WGS sequence"/>
</dbReference>
<dbReference type="EMBL" id="JBHSXH010000004">
    <property type="protein sequence ID" value="MFC6823571.1"/>
    <property type="molecule type" value="Genomic_DNA"/>
</dbReference>